<dbReference type="eggNOG" id="ENOG502ZA7Z">
    <property type="taxonomic scope" value="Bacteria"/>
</dbReference>
<accession>C6LFB9</accession>
<name>C6LFB9_9FIRM</name>
<dbReference type="SUPFAM" id="SSF56399">
    <property type="entry name" value="ADP-ribosylation"/>
    <property type="match status" value="1"/>
</dbReference>
<dbReference type="EMBL" id="ACCL02000009">
    <property type="protein sequence ID" value="EET60858.1"/>
    <property type="molecule type" value="Genomic_DNA"/>
</dbReference>
<evidence type="ECO:0000313" key="2">
    <source>
        <dbReference type="Proteomes" id="UP000005561"/>
    </source>
</evidence>
<evidence type="ECO:0008006" key="3">
    <source>
        <dbReference type="Google" id="ProtNLM"/>
    </source>
</evidence>
<reference evidence="1" key="1">
    <citation type="submission" date="2009-07" db="EMBL/GenBank/DDBJ databases">
        <authorList>
            <person name="Weinstock G."/>
            <person name="Sodergren E."/>
            <person name="Clifton S."/>
            <person name="Fulton L."/>
            <person name="Fulton B."/>
            <person name="Courtney L."/>
            <person name="Fronick C."/>
            <person name="Harrison M."/>
            <person name="Strong C."/>
            <person name="Farmer C."/>
            <person name="Delahaunty K."/>
            <person name="Markovic C."/>
            <person name="Hall O."/>
            <person name="Minx P."/>
            <person name="Tomlinson C."/>
            <person name="Mitreva M."/>
            <person name="Nelson J."/>
            <person name="Hou S."/>
            <person name="Wollam A."/>
            <person name="Pepin K.H."/>
            <person name="Johnson M."/>
            <person name="Bhonagiri V."/>
            <person name="Nash W.E."/>
            <person name="Warren W."/>
            <person name="Chinwalla A."/>
            <person name="Mardis E.R."/>
            <person name="Wilson R.K."/>
        </authorList>
    </citation>
    <scope>NUCLEOTIDE SEQUENCE [LARGE SCALE GENOMIC DNA]</scope>
    <source>
        <strain evidence="1">DSM 14469</strain>
    </source>
</reference>
<proteinExistence type="predicted"/>
<sequence>MLFLECQIKIDELLLWEYNWCEKRCFVMEKLIYHGSDHIIEKPLYGAGKTYNDYGQGFYCTEDIAMAKEWGVGREKDGYANQYKICCDDLRILDLNAEQFCILHWLAILLQNREFYIPSGLALEAKEYIVKNFFTDYQSYDIIIGYRADDSYFSFAQDFINGTISYRQLRNAMYLGKLGQQFVLKSKKAFGQLRFLGYETAGRDIWFQKKELRDRAARREYFDIERNRRQKGDLYIIQIMDEEMKADDSRLR</sequence>
<gene>
    <name evidence="1" type="ORF">BRYFOR_07321</name>
</gene>
<protein>
    <recommendedName>
        <fullName evidence="3">DUF3990 domain-containing protein</fullName>
    </recommendedName>
</protein>
<dbReference type="InterPro" id="IPR025051">
    <property type="entry name" value="DUF3990"/>
</dbReference>
<comment type="caution">
    <text evidence="1">The sequence shown here is derived from an EMBL/GenBank/DDBJ whole genome shotgun (WGS) entry which is preliminary data.</text>
</comment>
<dbReference type="AlphaFoldDB" id="C6LFB9"/>
<dbReference type="Proteomes" id="UP000005561">
    <property type="component" value="Unassembled WGS sequence"/>
</dbReference>
<dbReference type="STRING" id="168384.SAMN05660368_04018"/>
<evidence type="ECO:0000313" key="1">
    <source>
        <dbReference type="EMBL" id="EET60858.1"/>
    </source>
</evidence>
<organism evidence="1 2">
    <name type="scientific">Marvinbryantia formatexigens DSM 14469</name>
    <dbReference type="NCBI Taxonomy" id="478749"/>
    <lineage>
        <taxon>Bacteria</taxon>
        <taxon>Bacillati</taxon>
        <taxon>Bacillota</taxon>
        <taxon>Clostridia</taxon>
        <taxon>Lachnospirales</taxon>
        <taxon>Lachnospiraceae</taxon>
        <taxon>Marvinbryantia</taxon>
    </lineage>
</organism>
<dbReference type="Pfam" id="PF13151">
    <property type="entry name" value="DUF3990"/>
    <property type="match status" value="1"/>
</dbReference>
<keyword evidence="2" id="KW-1185">Reference proteome</keyword>